<dbReference type="Pfam" id="PF00042">
    <property type="entry name" value="Globin"/>
    <property type="match status" value="1"/>
</dbReference>
<evidence type="ECO:0000256" key="2">
    <source>
        <dbReference type="ARBA" id="ARBA00022621"/>
    </source>
</evidence>
<organism evidence="7 8">
    <name type="scientific">Bradyrhizobium zhanjiangense</name>
    <dbReference type="NCBI Taxonomy" id="1325107"/>
    <lineage>
        <taxon>Bacteria</taxon>
        <taxon>Pseudomonadati</taxon>
        <taxon>Pseudomonadota</taxon>
        <taxon>Alphaproteobacteria</taxon>
        <taxon>Hyphomicrobiales</taxon>
        <taxon>Nitrobacteraceae</taxon>
        <taxon>Bradyrhizobium</taxon>
    </lineage>
</organism>
<dbReference type="GO" id="GO:0071949">
    <property type="term" value="F:FAD binding"/>
    <property type="evidence" value="ECO:0007669"/>
    <property type="project" value="TreeGrafter"/>
</dbReference>
<dbReference type="GO" id="GO:0046872">
    <property type="term" value="F:metal ion binding"/>
    <property type="evidence" value="ECO:0007669"/>
    <property type="project" value="UniProtKB-KW"/>
</dbReference>
<dbReference type="GO" id="GO:0020037">
    <property type="term" value="F:heme binding"/>
    <property type="evidence" value="ECO:0007669"/>
    <property type="project" value="InterPro"/>
</dbReference>
<dbReference type="InterPro" id="IPR012292">
    <property type="entry name" value="Globin/Proto"/>
</dbReference>
<evidence type="ECO:0000256" key="4">
    <source>
        <dbReference type="ARBA" id="ARBA00023004"/>
    </source>
</evidence>
<sequence length="135" mass="15115">MDAVQQELVQTTFARLAAMPEVTGALFYERLFATNPNFRPLFRSNMRIQGVKLMTMLAMVVYHLPAPDQLSPAIHDLAVRHVEYGVKLADYDAMREALLWTLEQALGEDLTPAVREAWTVCYDELAGEMKAAAGV</sequence>
<evidence type="ECO:0000256" key="3">
    <source>
        <dbReference type="ARBA" id="ARBA00022723"/>
    </source>
</evidence>
<dbReference type="GO" id="GO:0008941">
    <property type="term" value="F:nitric oxide dioxygenase NAD(P)H activity"/>
    <property type="evidence" value="ECO:0007669"/>
    <property type="project" value="TreeGrafter"/>
</dbReference>
<evidence type="ECO:0000256" key="5">
    <source>
        <dbReference type="RuleBase" id="RU000356"/>
    </source>
</evidence>
<dbReference type="PANTHER" id="PTHR43396">
    <property type="entry name" value="FLAVOHEMOPROTEIN"/>
    <property type="match status" value="1"/>
</dbReference>
<dbReference type="InterPro" id="IPR000971">
    <property type="entry name" value="Globin"/>
</dbReference>
<keyword evidence="3" id="KW-0479">Metal-binding</keyword>
<dbReference type="Proteomes" id="UP000290174">
    <property type="component" value="Unassembled WGS sequence"/>
</dbReference>
<dbReference type="SUPFAM" id="SSF46458">
    <property type="entry name" value="Globin-like"/>
    <property type="match status" value="1"/>
</dbReference>
<keyword evidence="2 5" id="KW-0561">Oxygen transport</keyword>
<dbReference type="EMBL" id="RKMK01000046">
    <property type="protein sequence ID" value="RXG86654.1"/>
    <property type="molecule type" value="Genomic_DNA"/>
</dbReference>
<evidence type="ECO:0000259" key="6">
    <source>
        <dbReference type="PROSITE" id="PS01033"/>
    </source>
</evidence>
<evidence type="ECO:0000256" key="1">
    <source>
        <dbReference type="ARBA" id="ARBA00022617"/>
    </source>
</evidence>
<dbReference type="GO" id="GO:0046210">
    <property type="term" value="P:nitric oxide catabolic process"/>
    <property type="evidence" value="ECO:0007669"/>
    <property type="project" value="TreeGrafter"/>
</dbReference>
<accession>A0A4Q0QBG4</accession>
<proteinExistence type="inferred from homology"/>
<dbReference type="GO" id="GO:0005344">
    <property type="term" value="F:oxygen carrier activity"/>
    <property type="evidence" value="ECO:0007669"/>
    <property type="project" value="UniProtKB-KW"/>
</dbReference>
<evidence type="ECO:0000313" key="8">
    <source>
        <dbReference type="Proteomes" id="UP000290174"/>
    </source>
</evidence>
<dbReference type="GO" id="GO:0071500">
    <property type="term" value="P:cellular response to nitrosative stress"/>
    <property type="evidence" value="ECO:0007669"/>
    <property type="project" value="TreeGrafter"/>
</dbReference>
<comment type="caution">
    <text evidence="7">The sequence shown here is derived from an EMBL/GenBank/DDBJ whole genome shotgun (WGS) entry which is preliminary data.</text>
</comment>
<reference evidence="7 8" key="1">
    <citation type="submission" date="2018-11" db="EMBL/GenBank/DDBJ databases">
        <title>Bradyrhizobium sp. nov., isolated from effective nodules of peanut in China.</title>
        <authorList>
            <person name="Li Y."/>
        </authorList>
    </citation>
    <scope>NUCLEOTIDE SEQUENCE [LARGE SCALE GENOMIC DNA]</scope>
    <source>
        <strain evidence="7 8">CCBAU 51770</strain>
    </source>
</reference>
<evidence type="ECO:0000313" key="7">
    <source>
        <dbReference type="EMBL" id="RXG86654.1"/>
    </source>
</evidence>
<dbReference type="PANTHER" id="PTHR43396:SF3">
    <property type="entry name" value="FLAVOHEMOPROTEIN"/>
    <property type="match status" value="1"/>
</dbReference>
<dbReference type="PROSITE" id="PS01033">
    <property type="entry name" value="GLOBIN"/>
    <property type="match status" value="1"/>
</dbReference>
<keyword evidence="4" id="KW-0408">Iron</keyword>
<keyword evidence="5" id="KW-0813">Transport</keyword>
<dbReference type="RefSeq" id="WP_128956808.1">
    <property type="nucleotide sequence ID" value="NZ_RKMK01000046.1"/>
</dbReference>
<dbReference type="InterPro" id="IPR009050">
    <property type="entry name" value="Globin-like_sf"/>
</dbReference>
<keyword evidence="7" id="KW-0675">Receptor</keyword>
<feature type="domain" description="Globin" evidence="6">
    <location>
        <begin position="1"/>
        <end position="134"/>
    </location>
</feature>
<dbReference type="GO" id="GO:0019825">
    <property type="term" value="F:oxygen binding"/>
    <property type="evidence" value="ECO:0007669"/>
    <property type="project" value="InterPro"/>
</dbReference>
<protein>
    <submittedName>
        <fullName evidence="7">Hemin receptor</fullName>
    </submittedName>
</protein>
<dbReference type="AlphaFoldDB" id="A0A4Q0QBG4"/>
<name>A0A4Q0QBG4_9BRAD</name>
<comment type="similarity">
    <text evidence="5">Belongs to the globin family.</text>
</comment>
<keyword evidence="1 5" id="KW-0349">Heme</keyword>
<gene>
    <name evidence="7" type="ORF">EAS61_32795</name>
</gene>
<dbReference type="Gene3D" id="1.10.490.10">
    <property type="entry name" value="Globins"/>
    <property type="match status" value="1"/>
</dbReference>